<comment type="caution">
    <text evidence="14">The sequence shown here is derived from an EMBL/GenBank/DDBJ whole genome shotgun (WGS) entry which is preliminary data.</text>
</comment>
<dbReference type="PROSITE" id="PS51295">
    <property type="entry name" value="CRM"/>
    <property type="match status" value="4"/>
</dbReference>
<feature type="region of interest" description="Disordered" evidence="12">
    <location>
        <begin position="504"/>
        <end position="532"/>
    </location>
</feature>
<evidence type="ECO:0000256" key="5">
    <source>
        <dbReference type="ARBA" id="ARBA00022737"/>
    </source>
</evidence>
<keyword evidence="5" id="KW-0677">Repeat</keyword>
<evidence type="ECO:0000313" key="14">
    <source>
        <dbReference type="EMBL" id="KAH9287961.1"/>
    </source>
</evidence>
<feature type="compositionally biased region" description="Basic residues" evidence="12">
    <location>
        <begin position="85"/>
        <end position="99"/>
    </location>
</feature>
<keyword evidence="7" id="KW-0809">Transit peptide</keyword>
<proteinExistence type="predicted"/>
<feature type="domain" description="CRM" evidence="13">
    <location>
        <begin position="574"/>
        <end position="674"/>
    </location>
</feature>
<keyword evidence="9" id="KW-0687">Ribonucleoprotein</keyword>
<evidence type="ECO:0000256" key="11">
    <source>
        <dbReference type="SAM" id="Coils"/>
    </source>
</evidence>
<dbReference type="Pfam" id="PF01985">
    <property type="entry name" value="CRS1_YhbY"/>
    <property type="match status" value="4"/>
</dbReference>
<feature type="domain" description="CRM" evidence="13">
    <location>
        <begin position="823"/>
        <end position="903"/>
    </location>
</feature>
<evidence type="ECO:0000256" key="4">
    <source>
        <dbReference type="ARBA" id="ARBA00022664"/>
    </source>
</evidence>
<dbReference type="GO" id="GO:1990904">
    <property type="term" value="C:ribonucleoprotein complex"/>
    <property type="evidence" value="ECO:0007669"/>
    <property type="project" value="UniProtKB-KW"/>
</dbReference>
<dbReference type="PANTHER" id="PTHR31846:SF7">
    <property type="entry name" value="CRS1 _ YHBY (CRM) DOMAIN-CONTAINING PROTEIN"/>
    <property type="match status" value="1"/>
</dbReference>
<dbReference type="Gene3D" id="3.30.110.60">
    <property type="entry name" value="YhbY-like"/>
    <property type="match status" value="4"/>
</dbReference>
<dbReference type="GO" id="GO:0009507">
    <property type="term" value="C:chloroplast"/>
    <property type="evidence" value="ECO:0007669"/>
    <property type="project" value="UniProtKB-SubCell"/>
</dbReference>
<dbReference type="InterPro" id="IPR045278">
    <property type="entry name" value="CRS1/CFM2/CFM3"/>
</dbReference>
<feature type="domain" description="CRM" evidence="13">
    <location>
        <begin position="370"/>
        <end position="467"/>
    </location>
</feature>
<feature type="non-terminal residue" evidence="14">
    <location>
        <position position="1"/>
    </location>
</feature>
<evidence type="ECO:0000259" key="13">
    <source>
        <dbReference type="PROSITE" id="PS51295"/>
    </source>
</evidence>
<reference evidence="14 15" key="1">
    <citation type="journal article" date="2021" name="Nat. Plants">
        <title>The Taxus genome provides insights into paclitaxel biosynthesis.</title>
        <authorList>
            <person name="Xiong X."/>
            <person name="Gou J."/>
            <person name="Liao Q."/>
            <person name="Li Y."/>
            <person name="Zhou Q."/>
            <person name="Bi G."/>
            <person name="Li C."/>
            <person name="Du R."/>
            <person name="Wang X."/>
            <person name="Sun T."/>
            <person name="Guo L."/>
            <person name="Liang H."/>
            <person name="Lu P."/>
            <person name="Wu Y."/>
            <person name="Zhang Z."/>
            <person name="Ro D.K."/>
            <person name="Shang Y."/>
            <person name="Huang S."/>
            <person name="Yan J."/>
        </authorList>
    </citation>
    <scope>NUCLEOTIDE SEQUENCE [LARGE SCALE GENOMIC DNA]</scope>
    <source>
        <strain evidence="14">Ta-2019</strain>
    </source>
</reference>
<dbReference type="AlphaFoldDB" id="A0AA38BP32"/>
<keyword evidence="11" id="KW-0175">Coiled coil</keyword>
<evidence type="ECO:0000256" key="1">
    <source>
        <dbReference type="ARBA" id="ARBA00004229"/>
    </source>
</evidence>
<dbReference type="PANTHER" id="PTHR31846">
    <property type="entry name" value="CRS1 / YHBY (CRM) DOMAIN-CONTAINING PROTEIN"/>
    <property type="match status" value="1"/>
</dbReference>
<protein>
    <recommendedName>
        <fullName evidence="13">CRM domain-containing protein</fullName>
    </recommendedName>
</protein>
<sequence>GSLYNCWRSEIPGTHLQLSLNLCKRPPFQRLNCSALDNAQNDEDADTANNCIGKIALHRIAEKLRSLEQGDETDDGGFEQGHPSYGRKKIFPNRTKNKIGHSFVRSRSSSKHEEPVFKQGGMEKEEEEKVTSENKKLEFVPTLAQLSISEQGLKRLRTHGKYTTNKLTIGKAGITEAVVNYIHYRWRKSEVVKIKCGGTSPVNMKRIQDILEEKTGGLVVWRAADIIILYRGVNYKHPCAEASPSIGVNLESVDSIQFSSHPNFLNTSVDRVNGNLPVETSSEDKKAHMVNNNTLMDSLNNTEIEVFQKDCFYPCEQKPEINNNILLDGLGPHFTDSLGFDPLPVNANLPLAAAPQYVKPSGLLFPEMKDKLTETEISSLQKLAESLSPHFSLGKNCQPQGLVAAIFELWERSEIAKIEVKHEVQSNISKKIAEDLEGLTGGTLLSSNNEFIVLYRGKDFLCIDAASVLAERKATMFHQKVKMEKLKESPSVHADRELQFSVSGTAARSKGHKKRWKNRVHSEDQKRMQKEPSKAKLSLDDKLTFALLKKVKVENELLAIERGLKCVQLPINQQTITIEERLVLRKIGLRMNAFILLGKPGVFVDVIENMHLHWKYRKLVKIISNEKSFVQVKDLARILEYESGGILVAVDSVEKGYAITVYRGKNYQRPTMLRPDSLLNEKVALRRWNAIQRRESLRLELLRVERDIERLKIHLSKVQDVKEEIIEQLSKEMKSTYPSSSEYEEKNPVQVMNKLDSEYLSKYVEEQHMEAYSDLYDCSNKNEDEHSELQVVKIATNLGTAKISTEGHKNKKEKAANEVYRAEPLSNKDRRLLREQAKKMPKPPQFCVGKKNVVSDLAKSIRSRFKKHALVKVEVKGRARGTSVAEIAFQLEVIADSKAFPAT</sequence>
<evidence type="ECO:0000256" key="12">
    <source>
        <dbReference type="SAM" id="MobiDB-lite"/>
    </source>
</evidence>
<keyword evidence="15" id="KW-1185">Reference proteome</keyword>
<dbReference type="Proteomes" id="UP000824469">
    <property type="component" value="Unassembled WGS sequence"/>
</dbReference>
<dbReference type="EMBL" id="JAHRHJ020003813">
    <property type="protein sequence ID" value="KAH9287961.1"/>
    <property type="molecule type" value="Genomic_DNA"/>
</dbReference>
<keyword evidence="2" id="KW-0150">Chloroplast</keyword>
<feature type="domain" description="CRM" evidence="13">
    <location>
        <begin position="146"/>
        <end position="242"/>
    </location>
</feature>
<keyword evidence="3" id="KW-0934">Plastid</keyword>
<dbReference type="InterPro" id="IPR035920">
    <property type="entry name" value="YhbY-like_sf"/>
</dbReference>
<dbReference type="GO" id="GO:0000373">
    <property type="term" value="P:Group II intron splicing"/>
    <property type="evidence" value="ECO:0007669"/>
    <property type="project" value="UniProtKB-ARBA"/>
</dbReference>
<feature type="compositionally biased region" description="Basic and acidic residues" evidence="12">
    <location>
        <begin position="520"/>
        <end position="532"/>
    </location>
</feature>
<evidence type="ECO:0000256" key="6">
    <source>
        <dbReference type="ARBA" id="ARBA00022884"/>
    </source>
</evidence>
<feature type="compositionally biased region" description="Basic residues" evidence="12">
    <location>
        <begin position="509"/>
        <end position="519"/>
    </location>
</feature>
<feature type="compositionally biased region" description="Basic and acidic residues" evidence="12">
    <location>
        <begin position="110"/>
        <end position="133"/>
    </location>
</feature>
<evidence type="ECO:0000256" key="3">
    <source>
        <dbReference type="ARBA" id="ARBA00022640"/>
    </source>
</evidence>
<dbReference type="GO" id="GO:0006397">
    <property type="term" value="P:mRNA processing"/>
    <property type="evidence" value="ECO:0007669"/>
    <property type="project" value="UniProtKB-KW"/>
</dbReference>
<keyword evidence="8" id="KW-0508">mRNA splicing</keyword>
<dbReference type="SMART" id="SM01103">
    <property type="entry name" value="CRS1_YhbY"/>
    <property type="match status" value="4"/>
</dbReference>
<keyword evidence="4" id="KW-0507">mRNA processing</keyword>
<comment type="subcellular location">
    <subcellularLocation>
        <location evidence="1">Plastid</location>
        <location evidence="1">Chloroplast</location>
    </subcellularLocation>
</comment>
<dbReference type="GO" id="GO:0003729">
    <property type="term" value="F:mRNA binding"/>
    <property type="evidence" value="ECO:0007669"/>
    <property type="project" value="InterPro"/>
</dbReference>
<organism evidence="14 15">
    <name type="scientific">Taxus chinensis</name>
    <name type="common">Chinese yew</name>
    <name type="synonym">Taxus wallichiana var. chinensis</name>
    <dbReference type="NCBI Taxonomy" id="29808"/>
    <lineage>
        <taxon>Eukaryota</taxon>
        <taxon>Viridiplantae</taxon>
        <taxon>Streptophyta</taxon>
        <taxon>Embryophyta</taxon>
        <taxon>Tracheophyta</taxon>
        <taxon>Spermatophyta</taxon>
        <taxon>Pinopsida</taxon>
        <taxon>Pinidae</taxon>
        <taxon>Conifers II</taxon>
        <taxon>Cupressales</taxon>
        <taxon>Taxaceae</taxon>
        <taxon>Taxus</taxon>
    </lineage>
</organism>
<name>A0AA38BP32_TAXCH</name>
<evidence type="ECO:0000256" key="2">
    <source>
        <dbReference type="ARBA" id="ARBA00022528"/>
    </source>
</evidence>
<evidence type="ECO:0000256" key="8">
    <source>
        <dbReference type="ARBA" id="ARBA00023187"/>
    </source>
</evidence>
<evidence type="ECO:0000256" key="10">
    <source>
        <dbReference type="PROSITE-ProRule" id="PRU00626"/>
    </source>
</evidence>
<feature type="coiled-coil region" evidence="11">
    <location>
        <begin position="694"/>
        <end position="728"/>
    </location>
</feature>
<dbReference type="InterPro" id="IPR001890">
    <property type="entry name" value="RNA-binding_CRM"/>
</dbReference>
<dbReference type="FunFam" id="3.30.110.60:FF:000002">
    <property type="entry name" value="CRS2-associated factor 1, chloroplastic"/>
    <property type="match status" value="1"/>
</dbReference>
<accession>A0AA38BP32</accession>
<evidence type="ECO:0000313" key="15">
    <source>
        <dbReference type="Proteomes" id="UP000824469"/>
    </source>
</evidence>
<keyword evidence="6 10" id="KW-0694">RNA-binding</keyword>
<dbReference type="SUPFAM" id="SSF75471">
    <property type="entry name" value="YhbY-like"/>
    <property type="match status" value="4"/>
</dbReference>
<gene>
    <name evidence="14" type="ORF">KI387_032078</name>
</gene>
<evidence type="ECO:0000256" key="7">
    <source>
        <dbReference type="ARBA" id="ARBA00022946"/>
    </source>
</evidence>
<feature type="region of interest" description="Disordered" evidence="12">
    <location>
        <begin position="70"/>
        <end position="133"/>
    </location>
</feature>
<evidence type="ECO:0000256" key="9">
    <source>
        <dbReference type="ARBA" id="ARBA00023274"/>
    </source>
</evidence>